<comment type="caution">
    <text evidence="11">The sequence shown here is derived from an EMBL/GenBank/DDBJ whole genome shotgun (WGS) entry which is preliminary data.</text>
</comment>
<evidence type="ECO:0000259" key="10">
    <source>
        <dbReference type="PROSITE" id="PS51910"/>
    </source>
</evidence>
<dbReference type="SUPFAM" id="SSF54556">
    <property type="entry name" value="Chitinase insertion domain"/>
    <property type="match status" value="1"/>
</dbReference>
<dbReference type="Proteomes" id="UP001521785">
    <property type="component" value="Unassembled WGS sequence"/>
</dbReference>
<sequence length="375" mass="41982">MAGSPESRQTFVDSVVTTLETYGLDGIDLDWEYPRADDRGGRSEDYENYVLLLSAIKSKFESYNSGWTLSIAIPASYWYLQHFDINSMQSYVDWFNIMTYDIHGKWDQENPYTGPYVLGHTNITEIEMGLDLLRRNDIDFSKVNLGVGFYGRTFTLADRSCSKPGCVFSDAGVRGECSGEAGILTFAEIMARQKRLNDKHIEYVEEDGVTYMVYEEDQWITYDDDKSFKSKRELLDKECLGGVMIWAIDQDTEDFQALSALLGDEFVSDALTDGGVLGEDEKEGLAEELGGLTGDSCYVTMGCSGPDSGDSKFGSCDKGDVAIERLHAPGGHPSNVYKSPLLAQEASSCKKGQWKTVHYLRRRRGMCEWGEVLVL</sequence>
<keyword evidence="12" id="KW-1185">Reference proteome</keyword>
<dbReference type="EMBL" id="JAKJXO020000023">
    <property type="protein sequence ID" value="KAL1591786.1"/>
    <property type="molecule type" value="Genomic_DNA"/>
</dbReference>
<dbReference type="InterPro" id="IPR011583">
    <property type="entry name" value="Chitinase_II/V-like_cat"/>
</dbReference>
<dbReference type="PROSITE" id="PS51910">
    <property type="entry name" value="GH18_2"/>
    <property type="match status" value="1"/>
</dbReference>
<evidence type="ECO:0000313" key="12">
    <source>
        <dbReference type="Proteomes" id="UP001521785"/>
    </source>
</evidence>
<accession>A0ABR3QHZ8</accession>
<evidence type="ECO:0000256" key="1">
    <source>
        <dbReference type="ARBA" id="ARBA00000822"/>
    </source>
</evidence>
<dbReference type="SUPFAM" id="SSF51445">
    <property type="entry name" value="(Trans)glycosidases"/>
    <property type="match status" value="1"/>
</dbReference>
<dbReference type="PANTHER" id="PTHR11177">
    <property type="entry name" value="CHITINASE"/>
    <property type="match status" value="1"/>
</dbReference>
<evidence type="ECO:0000256" key="9">
    <source>
        <dbReference type="RuleBase" id="RU000489"/>
    </source>
</evidence>
<evidence type="ECO:0000256" key="2">
    <source>
        <dbReference type="ARBA" id="ARBA00008682"/>
    </source>
</evidence>
<dbReference type="InterPro" id="IPR029070">
    <property type="entry name" value="Chitinase_insertion_sf"/>
</dbReference>
<organism evidence="11 12">
    <name type="scientific">Paraconiothyrium brasiliense</name>
    <dbReference type="NCBI Taxonomy" id="300254"/>
    <lineage>
        <taxon>Eukaryota</taxon>
        <taxon>Fungi</taxon>
        <taxon>Dikarya</taxon>
        <taxon>Ascomycota</taxon>
        <taxon>Pezizomycotina</taxon>
        <taxon>Dothideomycetes</taxon>
        <taxon>Pleosporomycetidae</taxon>
        <taxon>Pleosporales</taxon>
        <taxon>Massarineae</taxon>
        <taxon>Didymosphaeriaceae</taxon>
        <taxon>Paraconiothyrium</taxon>
    </lineage>
</organism>
<keyword evidence="4 9" id="KW-0378">Hydrolase</keyword>
<keyword evidence="6" id="KW-0119">Carbohydrate metabolism</keyword>
<dbReference type="PROSITE" id="PS01095">
    <property type="entry name" value="GH18_1"/>
    <property type="match status" value="1"/>
</dbReference>
<evidence type="ECO:0000256" key="6">
    <source>
        <dbReference type="ARBA" id="ARBA00023277"/>
    </source>
</evidence>
<comment type="similarity">
    <text evidence="2">Belongs to the glycosyl hydrolase 18 family. Chitinase class V subfamily.</text>
</comment>
<dbReference type="PANTHER" id="PTHR11177:SF402">
    <property type="entry name" value="CHITINASE"/>
    <property type="match status" value="1"/>
</dbReference>
<comment type="catalytic activity">
    <reaction evidence="1">
        <text>Random endo-hydrolysis of N-acetyl-beta-D-glucosaminide (1-&gt;4)-beta-linkages in chitin and chitodextrins.</text>
        <dbReference type="EC" id="3.2.1.14"/>
    </reaction>
</comment>
<evidence type="ECO:0000313" key="11">
    <source>
        <dbReference type="EMBL" id="KAL1591786.1"/>
    </source>
</evidence>
<dbReference type="SMART" id="SM00636">
    <property type="entry name" value="Glyco_18"/>
    <property type="match status" value="1"/>
</dbReference>
<dbReference type="EC" id="3.2.1.14" evidence="3"/>
<dbReference type="Gene3D" id="3.20.20.80">
    <property type="entry name" value="Glycosidases"/>
    <property type="match status" value="1"/>
</dbReference>
<evidence type="ECO:0000256" key="7">
    <source>
        <dbReference type="ARBA" id="ARBA00023295"/>
    </source>
</evidence>
<dbReference type="InterPro" id="IPR001579">
    <property type="entry name" value="Glyco_hydro_18_chit_AS"/>
</dbReference>
<proteinExistence type="inferred from homology"/>
<gene>
    <name evidence="11" type="ORF">SLS60_011785</name>
</gene>
<dbReference type="Pfam" id="PF00704">
    <property type="entry name" value="Glyco_hydro_18"/>
    <property type="match status" value="1"/>
</dbReference>
<evidence type="ECO:0000256" key="3">
    <source>
        <dbReference type="ARBA" id="ARBA00012729"/>
    </source>
</evidence>
<dbReference type="InterPro" id="IPR017853">
    <property type="entry name" value="GH"/>
</dbReference>
<dbReference type="InterPro" id="IPR001223">
    <property type="entry name" value="Glyco_hydro18_cat"/>
</dbReference>
<evidence type="ECO:0000256" key="8">
    <source>
        <dbReference type="ARBA" id="ARBA00023326"/>
    </source>
</evidence>
<dbReference type="InterPro" id="IPR050314">
    <property type="entry name" value="Glycosyl_Hydrlase_18"/>
</dbReference>
<feature type="domain" description="GH18" evidence="10">
    <location>
        <begin position="1"/>
        <end position="269"/>
    </location>
</feature>
<evidence type="ECO:0000256" key="4">
    <source>
        <dbReference type="ARBA" id="ARBA00022801"/>
    </source>
</evidence>
<reference evidence="11 12" key="1">
    <citation type="submission" date="2024-02" db="EMBL/GenBank/DDBJ databases">
        <title>De novo assembly and annotation of 12 fungi associated with fruit tree decline syndrome in Ontario, Canada.</title>
        <authorList>
            <person name="Sulman M."/>
            <person name="Ellouze W."/>
            <person name="Ilyukhin E."/>
        </authorList>
    </citation>
    <scope>NUCLEOTIDE SEQUENCE [LARGE SCALE GENOMIC DNA]</scope>
    <source>
        <strain evidence="11 12">M42-189</strain>
    </source>
</reference>
<evidence type="ECO:0000256" key="5">
    <source>
        <dbReference type="ARBA" id="ARBA00023024"/>
    </source>
</evidence>
<dbReference type="Gene3D" id="3.10.50.10">
    <property type="match status" value="1"/>
</dbReference>
<protein>
    <recommendedName>
        <fullName evidence="3">chitinase</fullName>
        <ecNumber evidence="3">3.2.1.14</ecNumber>
    </recommendedName>
</protein>
<keyword evidence="8" id="KW-0624">Polysaccharide degradation</keyword>
<keyword evidence="5" id="KW-0146">Chitin degradation</keyword>
<name>A0ABR3QHZ8_9PLEO</name>
<keyword evidence="7 9" id="KW-0326">Glycosidase</keyword>